<dbReference type="GO" id="GO:0004109">
    <property type="term" value="F:coproporphyrinogen oxidase activity"/>
    <property type="evidence" value="ECO:0007669"/>
    <property type="project" value="UniProtKB-UniRule"/>
</dbReference>
<dbReference type="GO" id="GO:0046872">
    <property type="term" value="F:metal ion binding"/>
    <property type="evidence" value="ECO:0007669"/>
    <property type="project" value="UniProtKB-KW"/>
</dbReference>
<comment type="subunit">
    <text evidence="4 11">Homodimer.</text>
</comment>
<feature type="binding site" evidence="11">
    <location>
        <position position="147"/>
    </location>
    <ligand>
        <name>a divalent metal cation</name>
        <dbReference type="ChEBI" id="CHEBI:60240"/>
    </ligand>
</feature>
<evidence type="ECO:0000313" key="12">
    <source>
        <dbReference type="EMBL" id="MQA21174.1"/>
    </source>
</evidence>
<evidence type="ECO:0000256" key="1">
    <source>
        <dbReference type="ARBA" id="ARBA00004496"/>
    </source>
</evidence>
<feature type="binding site" evidence="11">
    <location>
        <position position="108"/>
    </location>
    <ligand>
        <name>a divalent metal cation</name>
        <dbReference type="ChEBI" id="CHEBI:60240"/>
    </ligand>
</feature>
<evidence type="ECO:0000256" key="9">
    <source>
        <dbReference type="ARBA" id="ARBA00049102"/>
    </source>
</evidence>
<dbReference type="NCBIfam" id="NF003727">
    <property type="entry name" value="PRK05330.1"/>
    <property type="match status" value="1"/>
</dbReference>
<dbReference type="SUPFAM" id="SSF102886">
    <property type="entry name" value="Coproporphyrinogen III oxidase"/>
    <property type="match status" value="1"/>
</dbReference>
<organism evidence="12 13">
    <name type="scientific">Rugamonas rivuli</name>
    <dbReference type="NCBI Taxonomy" id="2743358"/>
    <lineage>
        <taxon>Bacteria</taxon>
        <taxon>Pseudomonadati</taxon>
        <taxon>Pseudomonadota</taxon>
        <taxon>Betaproteobacteria</taxon>
        <taxon>Burkholderiales</taxon>
        <taxon>Oxalobacteraceae</taxon>
        <taxon>Telluria group</taxon>
        <taxon>Rugamonas</taxon>
    </lineage>
</organism>
<feature type="site" description="Important for dimerization" evidence="11">
    <location>
        <position position="177"/>
    </location>
</feature>
<keyword evidence="5 11" id="KW-0963">Cytoplasm</keyword>
<feature type="binding site" evidence="11">
    <location>
        <position position="177"/>
    </location>
    <ligand>
        <name>a divalent metal cation</name>
        <dbReference type="ChEBI" id="CHEBI:60240"/>
    </ligand>
</feature>
<dbReference type="PANTHER" id="PTHR10755:SF0">
    <property type="entry name" value="OXYGEN-DEPENDENT COPROPORPHYRINOGEN-III OXIDASE, MITOCHONDRIAL"/>
    <property type="match status" value="1"/>
</dbReference>
<dbReference type="EC" id="1.3.3.3" evidence="11"/>
<keyword evidence="8 11" id="KW-0627">Porphyrin biosynthesis</keyword>
<keyword evidence="7 11" id="KW-0350">Heme biosynthesis</keyword>
<evidence type="ECO:0000256" key="10">
    <source>
        <dbReference type="ARBA" id="ARBA00059657"/>
    </source>
</evidence>
<evidence type="ECO:0000313" key="13">
    <source>
        <dbReference type="Proteomes" id="UP000444318"/>
    </source>
</evidence>
<evidence type="ECO:0000256" key="11">
    <source>
        <dbReference type="HAMAP-Rule" id="MF_00333"/>
    </source>
</evidence>
<dbReference type="GO" id="GO:0042803">
    <property type="term" value="F:protein homodimerization activity"/>
    <property type="evidence" value="ECO:0007669"/>
    <property type="project" value="UniProtKB-UniRule"/>
</dbReference>
<dbReference type="PROSITE" id="PS01021">
    <property type="entry name" value="COPROGEN_OXIDASE"/>
    <property type="match status" value="1"/>
</dbReference>
<dbReference type="GO" id="GO:0006782">
    <property type="term" value="P:protoporphyrinogen IX biosynthetic process"/>
    <property type="evidence" value="ECO:0007669"/>
    <property type="project" value="UniProtKB-UniRule"/>
</dbReference>
<feature type="active site" description="Proton donor" evidence="11">
    <location>
        <position position="108"/>
    </location>
</feature>
<keyword evidence="11" id="KW-0479">Metal-binding</keyword>
<name>A0A843SGM6_9BURK</name>
<dbReference type="PANTHER" id="PTHR10755">
    <property type="entry name" value="COPROPORPHYRINOGEN III OXIDASE, MITOCHONDRIAL"/>
    <property type="match status" value="1"/>
</dbReference>
<comment type="catalytic activity">
    <reaction evidence="9 11">
        <text>coproporphyrinogen III + O2 + 2 H(+) = protoporphyrinogen IX + 2 CO2 + 2 H2O</text>
        <dbReference type="Rhea" id="RHEA:18257"/>
        <dbReference type="ChEBI" id="CHEBI:15377"/>
        <dbReference type="ChEBI" id="CHEBI:15378"/>
        <dbReference type="ChEBI" id="CHEBI:15379"/>
        <dbReference type="ChEBI" id="CHEBI:16526"/>
        <dbReference type="ChEBI" id="CHEBI:57307"/>
        <dbReference type="ChEBI" id="CHEBI:57309"/>
        <dbReference type="EC" id="1.3.3.3"/>
    </reaction>
</comment>
<protein>
    <recommendedName>
        <fullName evidence="11">Oxygen-dependent coproporphyrinogen-III oxidase</fullName>
        <shortName evidence="11">CPO</shortName>
        <shortName evidence="11">Coprogen oxidase</shortName>
        <shortName evidence="11">Coproporphyrinogenase</shortName>
        <ecNumber evidence="11">1.3.3.3</ecNumber>
    </recommendedName>
</protein>
<dbReference type="InterPro" id="IPR018375">
    <property type="entry name" value="Coprogen_oxidase_CS"/>
</dbReference>
<feature type="binding site" evidence="11">
    <location>
        <begin position="110"/>
        <end position="112"/>
    </location>
    <ligand>
        <name>substrate</name>
    </ligand>
</feature>
<sequence length="304" mass="34475">MASVPHPAAVKAYLLDLQDRIVQALESVDGKPFLRDAWDRPEGGGGISRLIEEGNVIERGGVNFSHVMGAKLPPSASAHRPDLGGQPWEAMGVSLVIHPRNPYAPTVHMNVRFFTTTTADGEPAWWFGGGMDLTPYYGDRADVKHFHQVCHDALAPFGDELHPRFKKWCDEYFYLKHRQEARGVGGIFFDDYNEAGFDQSFAMMRSAGDAFLKAYQPILERRKDTPYGERERDFQAYRRGRYVEFNLVFDRGTLFGLQSGGRTEAILMSMPPIVKWRYRWEPEAGSPEAALYSDFLPHRDWLAA</sequence>
<dbReference type="FunFam" id="3.40.1500.10:FF:000001">
    <property type="entry name" value="Oxygen-dependent coproporphyrinogen-III oxidase"/>
    <property type="match status" value="1"/>
</dbReference>
<dbReference type="Gene3D" id="3.40.1500.10">
    <property type="entry name" value="Coproporphyrinogen III oxidase, aerobic"/>
    <property type="match status" value="1"/>
</dbReference>
<feature type="binding site" evidence="11">
    <location>
        <position position="98"/>
    </location>
    <ligand>
        <name>a divalent metal cation</name>
        <dbReference type="ChEBI" id="CHEBI:60240"/>
    </ligand>
</feature>
<feature type="region of interest" description="Important for dimerization" evidence="11">
    <location>
        <begin position="242"/>
        <end position="277"/>
    </location>
</feature>
<dbReference type="InterPro" id="IPR001260">
    <property type="entry name" value="Coprogen_oxidase_aer"/>
</dbReference>
<evidence type="ECO:0000256" key="6">
    <source>
        <dbReference type="ARBA" id="ARBA00023002"/>
    </source>
</evidence>
<dbReference type="AlphaFoldDB" id="A0A843SGM6"/>
<gene>
    <name evidence="11 12" type="primary">hemF</name>
    <name evidence="12" type="ORF">GEV01_16770</name>
</gene>
<dbReference type="InterPro" id="IPR036406">
    <property type="entry name" value="Coprogen_oxidase_aer_sf"/>
</dbReference>
<dbReference type="GO" id="GO:0005737">
    <property type="term" value="C:cytoplasm"/>
    <property type="evidence" value="ECO:0007669"/>
    <property type="project" value="UniProtKB-SubCell"/>
</dbReference>
<keyword evidence="6 11" id="KW-0560">Oxidoreductase</keyword>
<dbReference type="RefSeq" id="WP_152806456.1">
    <property type="nucleotide sequence ID" value="NZ_WHUF01000004.1"/>
</dbReference>
<evidence type="ECO:0000256" key="4">
    <source>
        <dbReference type="ARBA" id="ARBA00011738"/>
    </source>
</evidence>
<dbReference type="EMBL" id="WHUF01000004">
    <property type="protein sequence ID" value="MQA21174.1"/>
    <property type="molecule type" value="Genomic_DNA"/>
</dbReference>
<keyword evidence="13" id="KW-1185">Reference proteome</keyword>
<comment type="pathway">
    <text evidence="2 11">Porphyrin-containing compound metabolism; protoporphyrin-IX biosynthesis; protoporphyrinogen-IX from coproporphyrinogen-III (O2 route): step 1/1.</text>
</comment>
<dbReference type="Pfam" id="PF01218">
    <property type="entry name" value="Coprogen_oxidas"/>
    <property type="match status" value="1"/>
</dbReference>
<comment type="caution">
    <text evidence="12">The sequence shown here is derived from an EMBL/GenBank/DDBJ whole genome shotgun (WGS) entry which is preliminary data.</text>
</comment>
<dbReference type="PRINTS" id="PR00073">
    <property type="entry name" value="COPRGNOXDASE"/>
</dbReference>
<evidence type="ECO:0000256" key="3">
    <source>
        <dbReference type="ARBA" id="ARBA00010644"/>
    </source>
</evidence>
<proteinExistence type="inferred from homology"/>
<comment type="function">
    <text evidence="10 11">Involved in the heme biosynthesis. Catalyzes the aerobic oxidative decarboxylation of propionate groups of rings A and B of coproporphyrinogen-III to yield the vinyl groups in protoporphyrinogen-IX.</text>
</comment>
<comment type="similarity">
    <text evidence="3 11">Belongs to the aerobic coproporphyrinogen-III oxidase family.</text>
</comment>
<dbReference type="Proteomes" id="UP000444318">
    <property type="component" value="Unassembled WGS sequence"/>
</dbReference>
<feature type="binding site" evidence="11">
    <location>
        <begin position="260"/>
        <end position="262"/>
    </location>
    <ligand>
        <name>substrate</name>
    </ligand>
</feature>
<evidence type="ECO:0000256" key="7">
    <source>
        <dbReference type="ARBA" id="ARBA00023133"/>
    </source>
</evidence>
<evidence type="ECO:0000256" key="8">
    <source>
        <dbReference type="ARBA" id="ARBA00023244"/>
    </source>
</evidence>
<comment type="cofactor">
    <cofactor evidence="11">
        <name>a divalent metal cation</name>
        <dbReference type="ChEBI" id="CHEBI:60240"/>
    </cofactor>
</comment>
<feature type="binding site" evidence="11">
    <location>
        <position position="94"/>
    </location>
    <ligand>
        <name>substrate</name>
    </ligand>
</feature>
<evidence type="ECO:0000256" key="5">
    <source>
        <dbReference type="ARBA" id="ARBA00022490"/>
    </source>
</evidence>
<accession>A0A843SGM6</accession>
<comment type="subcellular location">
    <subcellularLocation>
        <location evidence="1 11">Cytoplasm</location>
    </subcellularLocation>
</comment>
<dbReference type="HAMAP" id="MF_00333">
    <property type="entry name" value="Coprogen_oxidas"/>
    <property type="match status" value="1"/>
</dbReference>
<reference evidence="12 13" key="1">
    <citation type="submission" date="2019-10" db="EMBL/GenBank/DDBJ databases">
        <title>Two novel species isolated from a subtropical stream in China.</title>
        <authorList>
            <person name="Lu H."/>
        </authorList>
    </citation>
    <scope>NUCLEOTIDE SEQUENCE [LARGE SCALE GENOMIC DNA]</scope>
    <source>
        <strain evidence="12 13">FT103W</strain>
    </source>
</reference>
<evidence type="ECO:0000256" key="2">
    <source>
        <dbReference type="ARBA" id="ARBA00005168"/>
    </source>
</evidence>
<dbReference type="PIRSF" id="PIRSF000166">
    <property type="entry name" value="Coproporphyri_ox"/>
    <property type="match status" value="1"/>
</dbReference>
<dbReference type="UniPathway" id="UPA00251">
    <property type="reaction ID" value="UER00322"/>
</dbReference>